<dbReference type="GO" id="GO:0008017">
    <property type="term" value="F:microtubule binding"/>
    <property type="evidence" value="ECO:0007669"/>
    <property type="project" value="TreeGrafter"/>
</dbReference>
<evidence type="ECO:0000313" key="3">
    <source>
        <dbReference type="WBParaSite" id="jg1063"/>
    </source>
</evidence>
<dbReference type="GO" id="GO:0005739">
    <property type="term" value="C:mitochondrion"/>
    <property type="evidence" value="ECO:0007669"/>
    <property type="project" value="TreeGrafter"/>
</dbReference>
<dbReference type="WBParaSite" id="jg1063">
    <property type="protein sequence ID" value="jg1063"/>
    <property type="gene ID" value="jg1063"/>
</dbReference>
<dbReference type="InterPro" id="IPR027417">
    <property type="entry name" value="P-loop_NTPase"/>
</dbReference>
<name>A0A915CMR4_9BILA</name>
<dbReference type="GO" id="GO:0000266">
    <property type="term" value="P:mitochondrial fission"/>
    <property type="evidence" value="ECO:0007669"/>
    <property type="project" value="TreeGrafter"/>
</dbReference>
<dbReference type="SUPFAM" id="SSF52540">
    <property type="entry name" value="P-loop containing nucleoside triphosphate hydrolases"/>
    <property type="match status" value="1"/>
</dbReference>
<evidence type="ECO:0000259" key="1">
    <source>
        <dbReference type="PROSITE" id="PS51388"/>
    </source>
</evidence>
<dbReference type="GO" id="GO:0016559">
    <property type="term" value="P:peroxisome fission"/>
    <property type="evidence" value="ECO:0007669"/>
    <property type="project" value="TreeGrafter"/>
</dbReference>
<keyword evidence="2" id="KW-1185">Reference proteome</keyword>
<dbReference type="Pfam" id="PF02212">
    <property type="entry name" value="GED"/>
    <property type="match status" value="1"/>
</dbReference>
<organism evidence="2 3">
    <name type="scientific">Ditylenchus dipsaci</name>
    <dbReference type="NCBI Taxonomy" id="166011"/>
    <lineage>
        <taxon>Eukaryota</taxon>
        <taxon>Metazoa</taxon>
        <taxon>Ecdysozoa</taxon>
        <taxon>Nematoda</taxon>
        <taxon>Chromadorea</taxon>
        <taxon>Rhabditida</taxon>
        <taxon>Tylenchina</taxon>
        <taxon>Tylenchomorpha</taxon>
        <taxon>Sphaerularioidea</taxon>
        <taxon>Anguinidae</taxon>
        <taxon>Anguininae</taxon>
        <taxon>Ditylenchus</taxon>
    </lineage>
</organism>
<dbReference type="GO" id="GO:0006897">
    <property type="term" value="P:endocytosis"/>
    <property type="evidence" value="ECO:0007669"/>
    <property type="project" value="TreeGrafter"/>
</dbReference>
<dbReference type="InterPro" id="IPR000375">
    <property type="entry name" value="Dynamin_stalk"/>
</dbReference>
<dbReference type="PANTHER" id="PTHR11566">
    <property type="entry name" value="DYNAMIN"/>
    <property type="match status" value="1"/>
</dbReference>
<sequence length="433" mass="49369">MDRGTNAVEVLEGMVIPVKLGIVGVINRCQEDINNGKSIDDSVKDEEAFLAKTYPTICSTHGTKYLSKTLNLLLVGHICKCLPDLKERIREKTRKYQAILRSLGDAVTEKEKCGILRENLNKFADYYRLTLEGSASLEKINPLADVTAPSILTSIRNSTGARQGLSIPEVCFEKMVKNQLNRFKQPSLDCVDLVYEELRRIAEVCGSDLRQEMMRFPRLYSGIRGAVSDQVDMEEAYITDGHPALYEILKQYSLNETALDDMEERPVYVQNSRGKLEVEKAKKKCVCLTGETCSYKKEKKDEYEKDEEETQEQIEMEAIHAFGKQVDNLKKVVLPKEKRDYIAVVRLVSKYFSIVRDIILSQVPKCIMMKMVNFVKEKIRDELFAELNHGARVDEFLRENDPTVLKRKEAKEMLEALSKASLVISEIRDSDIG</sequence>
<dbReference type="AlphaFoldDB" id="A0A915CMR4"/>
<dbReference type="InterPro" id="IPR003130">
    <property type="entry name" value="GED"/>
</dbReference>
<dbReference type="PANTHER" id="PTHR11566:SF21">
    <property type="entry name" value="DYNAMIN RELATED PROTEIN 1, ISOFORM A"/>
    <property type="match status" value="1"/>
</dbReference>
<dbReference type="GO" id="GO:0003924">
    <property type="term" value="F:GTPase activity"/>
    <property type="evidence" value="ECO:0007669"/>
    <property type="project" value="InterPro"/>
</dbReference>
<feature type="domain" description="GED" evidence="1">
    <location>
        <begin position="341"/>
        <end position="432"/>
    </location>
</feature>
<dbReference type="SMART" id="SM00302">
    <property type="entry name" value="GED"/>
    <property type="match status" value="1"/>
</dbReference>
<dbReference type="GO" id="GO:0048312">
    <property type="term" value="P:intracellular distribution of mitochondria"/>
    <property type="evidence" value="ECO:0007669"/>
    <property type="project" value="TreeGrafter"/>
</dbReference>
<reference evidence="3" key="1">
    <citation type="submission" date="2022-11" db="UniProtKB">
        <authorList>
            <consortium name="WormBaseParasite"/>
        </authorList>
    </citation>
    <scope>IDENTIFICATION</scope>
</reference>
<proteinExistence type="predicted"/>
<dbReference type="GO" id="GO:0005874">
    <property type="term" value="C:microtubule"/>
    <property type="evidence" value="ECO:0007669"/>
    <property type="project" value="TreeGrafter"/>
</dbReference>
<dbReference type="PROSITE" id="PS51388">
    <property type="entry name" value="GED"/>
    <property type="match status" value="1"/>
</dbReference>
<evidence type="ECO:0000313" key="2">
    <source>
        <dbReference type="Proteomes" id="UP000887574"/>
    </source>
</evidence>
<dbReference type="Proteomes" id="UP000887574">
    <property type="component" value="Unplaced"/>
</dbReference>
<dbReference type="GO" id="GO:0016020">
    <property type="term" value="C:membrane"/>
    <property type="evidence" value="ECO:0007669"/>
    <property type="project" value="TreeGrafter"/>
</dbReference>
<dbReference type="Gene3D" id="3.40.50.300">
    <property type="entry name" value="P-loop containing nucleotide triphosphate hydrolases"/>
    <property type="match status" value="1"/>
</dbReference>
<protein>
    <submittedName>
        <fullName evidence="3">GED domain-containing protein</fullName>
    </submittedName>
</protein>
<accession>A0A915CMR4</accession>
<dbReference type="InterPro" id="IPR022812">
    <property type="entry name" value="Dynamin"/>
</dbReference>
<dbReference type="Pfam" id="PF01031">
    <property type="entry name" value="Dynamin_M"/>
    <property type="match status" value="2"/>
</dbReference>
<dbReference type="Gene3D" id="1.20.120.1240">
    <property type="entry name" value="Dynamin, middle domain"/>
    <property type="match status" value="1"/>
</dbReference>
<dbReference type="GO" id="GO:0005525">
    <property type="term" value="F:GTP binding"/>
    <property type="evidence" value="ECO:0007669"/>
    <property type="project" value="InterPro"/>
</dbReference>
<dbReference type="InterPro" id="IPR020850">
    <property type="entry name" value="GED_dom"/>
</dbReference>